<protein>
    <recommendedName>
        <fullName evidence="3">D-xylose 1-dehydrogenase (NADP(+), D-xylono-1,5-lactone-forming)</fullName>
        <ecNumber evidence="3">1.1.1.179</ecNumber>
    </recommendedName>
    <alternativeName>
        <fullName evidence="4">D-xylose-NADP dehydrogenase</fullName>
    </alternativeName>
</protein>
<keyword evidence="9" id="KW-1185">Reference proteome</keyword>
<keyword evidence="2" id="KW-0560">Oxidoreductase</keyword>
<evidence type="ECO:0000259" key="6">
    <source>
        <dbReference type="Pfam" id="PF01408"/>
    </source>
</evidence>
<feature type="domain" description="Gfo/Idh/MocA-like oxidoreductase N-terminal" evidence="6">
    <location>
        <begin position="9"/>
        <end position="137"/>
    </location>
</feature>
<sequence length="365" mass="40340">MVKSKITTRWGILATGGIARMFAKDLLLDSSTRGVHDIVHEIAAVGSSTSVESAQRFTQDIGAPPGTKCYGTYEELAKDPNVDVIYVASPHSHHYRNVKMCLEVGKNVLCEKPFTINAKQAEALAKLARDKKKFLMEATWIRFFPLTMKLQELIQAGDIGKVQRIFADHGRELIDENTPNSSRFVDKNLGAGGFLDLGLYSLTWAFLPLYHWKPKAEQESPTVTGSMILNKQYGFDDHSTAVLTWKDAVAVATSSVTSTSDRIEDGAVGPATKIIGTKGTITIPSPSYRPVEFTLHRDKTVTKFRFPIPGHGMFWEADSVARCLTKGDLENEIMPLAETIEVMKVMDKMREIGGLEYPANIEAAD</sequence>
<accession>A0A3E2HQ60</accession>
<evidence type="ECO:0000256" key="4">
    <source>
        <dbReference type="ARBA" id="ARBA00042988"/>
    </source>
</evidence>
<evidence type="ECO:0000256" key="2">
    <source>
        <dbReference type="ARBA" id="ARBA00023002"/>
    </source>
</evidence>
<comment type="similarity">
    <text evidence="1">Belongs to the Gfo/Idh/MocA family.</text>
</comment>
<dbReference type="Gene3D" id="3.30.360.10">
    <property type="entry name" value="Dihydrodipicolinate Reductase, domain 2"/>
    <property type="match status" value="1"/>
</dbReference>
<dbReference type="GO" id="GO:0047837">
    <property type="term" value="F:D-xylose 1-dehydrogenase (NADP+) activity"/>
    <property type="evidence" value="ECO:0007669"/>
    <property type="project" value="UniProtKB-EC"/>
</dbReference>
<dbReference type="PANTHER" id="PTHR22604:SF115">
    <property type="entry name" value="DIHYDRODIOL DEHYDROGENASE, PUTATIVE (AFU_ORTHOLOGUE AFUA_1G07520)-RELATED"/>
    <property type="match status" value="1"/>
</dbReference>
<dbReference type="AlphaFoldDB" id="A0A3E2HQ60"/>
<dbReference type="EMBL" id="NCSJ02000007">
    <property type="protein sequence ID" value="RFU35500.1"/>
    <property type="molecule type" value="Genomic_DNA"/>
</dbReference>
<proteinExistence type="inferred from homology"/>
<comment type="catalytic activity">
    <reaction evidence="5">
        <text>D-xylose + NADP(+) = D-xylono-1,5-lactone + NADPH + H(+)</text>
        <dbReference type="Rhea" id="RHEA:22000"/>
        <dbReference type="ChEBI" id="CHEBI:15378"/>
        <dbReference type="ChEBI" id="CHEBI:15867"/>
        <dbReference type="ChEBI" id="CHEBI:53455"/>
        <dbReference type="ChEBI" id="CHEBI:57783"/>
        <dbReference type="ChEBI" id="CHEBI:58349"/>
        <dbReference type="EC" id="1.1.1.179"/>
    </reaction>
</comment>
<dbReference type="Gene3D" id="3.40.50.720">
    <property type="entry name" value="NAD(P)-binding Rossmann-like Domain"/>
    <property type="match status" value="1"/>
</dbReference>
<dbReference type="Proteomes" id="UP000258309">
    <property type="component" value="Unassembled WGS sequence"/>
</dbReference>
<gene>
    <name evidence="8" type="ORF">B7463_g791</name>
</gene>
<dbReference type="GO" id="GO:0000166">
    <property type="term" value="F:nucleotide binding"/>
    <property type="evidence" value="ECO:0007669"/>
    <property type="project" value="InterPro"/>
</dbReference>
<evidence type="ECO:0000256" key="5">
    <source>
        <dbReference type="ARBA" id="ARBA00049233"/>
    </source>
</evidence>
<dbReference type="EC" id="1.1.1.179" evidence="3"/>
<evidence type="ECO:0000313" key="9">
    <source>
        <dbReference type="Proteomes" id="UP000258309"/>
    </source>
</evidence>
<dbReference type="OrthoDB" id="2129491at2759"/>
<dbReference type="SUPFAM" id="SSF55347">
    <property type="entry name" value="Glyceraldehyde-3-phosphate dehydrogenase-like, C-terminal domain"/>
    <property type="match status" value="1"/>
</dbReference>
<feature type="non-terminal residue" evidence="8">
    <location>
        <position position="365"/>
    </location>
</feature>
<dbReference type="InterPro" id="IPR055170">
    <property type="entry name" value="GFO_IDH_MocA-like_dom"/>
</dbReference>
<evidence type="ECO:0000256" key="3">
    <source>
        <dbReference type="ARBA" id="ARBA00038984"/>
    </source>
</evidence>
<feature type="non-terminal residue" evidence="8">
    <location>
        <position position="1"/>
    </location>
</feature>
<dbReference type="InterPro" id="IPR050984">
    <property type="entry name" value="Gfo/Idh/MocA_domain"/>
</dbReference>
<dbReference type="STRING" id="5539.A0A3E2HQ60"/>
<name>A0A3E2HQ60_SCYLI</name>
<dbReference type="PANTHER" id="PTHR22604">
    <property type="entry name" value="OXIDOREDUCTASES"/>
    <property type="match status" value="1"/>
</dbReference>
<reference evidence="8 9" key="1">
    <citation type="submission" date="2018-05" db="EMBL/GenBank/DDBJ databases">
        <title>Draft genome sequence of Scytalidium lignicola DSM 105466, a ubiquitous saprotrophic fungus.</title>
        <authorList>
            <person name="Buettner E."/>
            <person name="Gebauer A.M."/>
            <person name="Hofrichter M."/>
            <person name="Liers C."/>
            <person name="Kellner H."/>
        </authorList>
    </citation>
    <scope>NUCLEOTIDE SEQUENCE [LARGE SCALE GENOMIC DNA]</scope>
    <source>
        <strain evidence="8 9">DSM 105466</strain>
    </source>
</reference>
<dbReference type="SUPFAM" id="SSF51735">
    <property type="entry name" value="NAD(P)-binding Rossmann-fold domains"/>
    <property type="match status" value="1"/>
</dbReference>
<comment type="caution">
    <text evidence="8">The sequence shown here is derived from an EMBL/GenBank/DDBJ whole genome shotgun (WGS) entry which is preliminary data.</text>
</comment>
<dbReference type="InterPro" id="IPR036291">
    <property type="entry name" value="NAD(P)-bd_dom_sf"/>
</dbReference>
<dbReference type="Pfam" id="PF22725">
    <property type="entry name" value="GFO_IDH_MocA_C3"/>
    <property type="match status" value="1"/>
</dbReference>
<evidence type="ECO:0000259" key="7">
    <source>
        <dbReference type="Pfam" id="PF22725"/>
    </source>
</evidence>
<dbReference type="InterPro" id="IPR000683">
    <property type="entry name" value="Gfo/Idh/MocA-like_OxRdtase_N"/>
</dbReference>
<feature type="domain" description="GFO/IDH/MocA-like oxidoreductase" evidence="7">
    <location>
        <begin position="148"/>
        <end position="281"/>
    </location>
</feature>
<evidence type="ECO:0000256" key="1">
    <source>
        <dbReference type="ARBA" id="ARBA00010928"/>
    </source>
</evidence>
<dbReference type="Pfam" id="PF01408">
    <property type="entry name" value="GFO_IDH_MocA"/>
    <property type="match status" value="1"/>
</dbReference>
<evidence type="ECO:0000313" key="8">
    <source>
        <dbReference type="EMBL" id="RFU35500.1"/>
    </source>
</evidence>
<organism evidence="8 9">
    <name type="scientific">Scytalidium lignicola</name>
    <name type="common">Hyphomycete</name>
    <dbReference type="NCBI Taxonomy" id="5539"/>
    <lineage>
        <taxon>Eukaryota</taxon>
        <taxon>Fungi</taxon>
        <taxon>Dikarya</taxon>
        <taxon>Ascomycota</taxon>
        <taxon>Pezizomycotina</taxon>
        <taxon>Leotiomycetes</taxon>
        <taxon>Leotiomycetes incertae sedis</taxon>
        <taxon>Scytalidium</taxon>
    </lineage>
</organism>